<keyword evidence="1" id="KW-0732">Signal</keyword>
<feature type="signal peptide" evidence="1">
    <location>
        <begin position="1"/>
        <end position="26"/>
    </location>
</feature>
<dbReference type="OrthoDB" id="9801383at2"/>
<name>A0A1R4F6A3_BREDI</name>
<reference evidence="2 3" key="1">
    <citation type="submission" date="2017-02" db="EMBL/GenBank/DDBJ databases">
        <authorList>
            <person name="Peterson S.W."/>
        </authorList>
    </citation>
    <scope>NUCLEOTIDE SEQUENCE [LARGE SCALE GENOMIC DNA]</scope>
    <source>
        <strain evidence="2 3">3F5N</strain>
    </source>
</reference>
<dbReference type="EMBL" id="FUIE01000016">
    <property type="protein sequence ID" value="SJM51490.1"/>
    <property type="molecule type" value="Genomic_DNA"/>
</dbReference>
<dbReference type="Pfam" id="PF05787">
    <property type="entry name" value="PhoX"/>
    <property type="match status" value="2"/>
</dbReference>
<dbReference type="Proteomes" id="UP000195766">
    <property type="component" value="Unassembled WGS sequence"/>
</dbReference>
<dbReference type="PANTHER" id="PTHR35399">
    <property type="entry name" value="SLR8030 PROTEIN"/>
    <property type="match status" value="1"/>
</dbReference>
<evidence type="ECO:0000313" key="3">
    <source>
        <dbReference type="Proteomes" id="UP000195766"/>
    </source>
</evidence>
<gene>
    <name evidence="2" type="ORF">FM111_02900</name>
</gene>
<organism evidence="2 3">
    <name type="scientific">Brevundimonas diminuta 3F5N</name>
    <dbReference type="NCBI Taxonomy" id="1255603"/>
    <lineage>
        <taxon>Bacteria</taxon>
        <taxon>Pseudomonadati</taxon>
        <taxon>Pseudomonadota</taxon>
        <taxon>Alphaproteobacteria</taxon>
        <taxon>Caulobacterales</taxon>
        <taxon>Caulobacteraceae</taxon>
        <taxon>Brevundimonas</taxon>
    </lineage>
</organism>
<feature type="chain" id="PRO_5013114121" description="Phosphatase" evidence="1">
    <location>
        <begin position="27"/>
        <end position="476"/>
    </location>
</feature>
<dbReference type="AlphaFoldDB" id="A0A1R4F6A3"/>
<sequence>MIASRRAFMASAAALALSGYAKRAHAVAAEPGGFVDGPSRNEVFGYGPMKADPYGLLDLPEGFSYRVASQAGETMADGLLTPDKFDGMGCFGLDEDRVILVRNHEVNPLEFNASAWGANHRLVGDLDRARVYGVYPDTDGALAPLGGGTTTVLYNLKTGRTERQHLSLGGTAVNCAGGVTPWGSWLSCEEIVAGTKDGLPQDHGWVFEVPSLATGLVDPTPIRAMGRFKHEAACIDPRTGVVYMTEDTGESLFYRYLPTDPRRLHAGGRLQALALVDQARGDTRNWNDILWRQGQRLAVRWVDLDHVESPDGDLAQRGHASGAAVFARGEGVHWAGDHLYFTCTSGGVGRHGQIMRYVPSPREGQSDEASQPGMLELFVEAGDRAVLDYVDNIAIAPNGHVIGCEDKQVGTQHVKGVTPDGRVYAIARNAMRHDADESNTEFAGVCWAPNGRTMFVNLYSPGMTLAVTGPWERFRV</sequence>
<evidence type="ECO:0000256" key="1">
    <source>
        <dbReference type="SAM" id="SignalP"/>
    </source>
</evidence>
<evidence type="ECO:0000313" key="2">
    <source>
        <dbReference type="EMBL" id="SJM51490.1"/>
    </source>
</evidence>
<dbReference type="PROSITE" id="PS51318">
    <property type="entry name" value="TAT"/>
    <property type="match status" value="1"/>
</dbReference>
<dbReference type="PANTHER" id="PTHR35399:SF4">
    <property type="entry name" value="MEMBRANE PROTEIN"/>
    <property type="match status" value="1"/>
</dbReference>
<protein>
    <recommendedName>
        <fullName evidence="4">Phosphatase</fullName>
    </recommendedName>
</protein>
<dbReference type="InterPro" id="IPR008557">
    <property type="entry name" value="PhoX"/>
</dbReference>
<dbReference type="InterPro" id="IPR006311">
    <property type="entry name" value="TAT_signal"/>
</dbReference>
<dbReference type="SUPFAM" id="SSF75011">
    <property type="entry name" value="3-carboxy-cis,cis-mucoante lactonizing enzyme"/>
    <property type="match status" value="1"/>
</dbReference>
<dbReference type="RefSeq" id="WP_087139250.1">
    <property type="nucleotide sequence ID" value="NZ_FUIE01000016.1"/>
</dbReference>
<accession>A0A1R4F6A3</accession>
<evidence type="ECO:0008006" key="4">
    <source>
        <dbReference type="Google" id="ProtNLM"/>
    </source>
</evidence>
<proteinExistence type="predicted"/>